<evidence type="ECO:0000313" key="1">
    <source>
        <dbReference type="EMBL" id="CRL08556.1"/>
    </source>
</evidence>
<dbReference type="AlphaFoldDB" id="A0A1J1J9K3"/>
<dbReference type="EMBL" id="CVRI01000075">
    <property type="protein sequence ID" value="CRL08556.1"/>
    <property type="molecule type" value="Genomic_DNA"/>
</dbReference>
<proteinExistence type="predicted"/>
<reference evidence="1 2" key="1">
    <citation type="submission" date="2015-04" db="EMBL/GenBank/DDBJ databases">
        <authorList>
            <person name="Syromyatnikov M.Y."/>
            <person name="Popov V.N."/>
        </authorList>
    </citation>
    <scope>NUCLEOTIDE SEQUENCE [LARGE SCALE GENOMIC DNA]</scope>
</reference>
<gene>
    <name evidence="1" type="ORF">CLUMA_CG021509</name>
</gene>
<keyword evidence="2" id="KW-1185">Reference proteome</keyword>
<evidence type="ECO:0000313" key="2">
    <source>
        <dbReference type="Proteomes" id="UP000183832"/>
    </source>
</evidence>
<accession>A0A1J1J9K3</accession>
<protein>
    <submittedName>
        <fullName evidence="1">CLUMA_CG021509, isoform A</fullName>
    </submittedName>
</protein>
<name>A0A1J1J9K3_9DIPT</name>
<organism evidence="1 2">
    <name type="scientific">Clunio marinus</name>
    <dbReference type="NCBI Taxonomy" id="568069"/>
    <lineage>
        <taxon>Eukaryota</taxon>
        <taxon>Metazoa</taxon>
        <taxon>Ecdysozoa</taxon>
        <taxon>Arthropoda</taxon>
        <taxon>Hexapoda</taxon>
        <taxon>Insecta</taxon>
        <taxon>Pterygota</taxon>
        <taxon>Neoptera</taxon>
        <taxon>Endopterygota</taxon>
        <taxon>Diptera</taxon>
        <taxon>Nematocera</taxon>
        <taxon>Chironomoidea</taxon>
        <taxon>Chironomidae</taxon>
        <taxon>Clunio</taxon>
    </lineage>
</organism>
<sequence>MHAGKVIGKQRIIRISVGKGNDNRKFSLNVMDLLLWNYLADLIANKTLCIEDANEKSEYMICDRFYASNNQEPTAMLMC</sequence>
<dbReference type="Proteomes" id="UP000183832">
    <property type="component" value="Unassembled WGS sequence"/>
</dbReference>